<sequence length="739" mass="80393">MNIATSPLRPGTAPALPAPLAPGAPGATGNETLPILRQYLRIAIRWRYVILGAAAACFLLGLIVTLLMTPQYTATSTIEIARESSQVTDFQGVERETSIADQEFYQTQYGLLQSRVLAERVATQLRLIDDRAFFERFGADFDDPAFREANGRFTAAGRPARQRMAGEILLDNLGIAPSRLSRLVEINFTSADAAFSARVANAWAENFIQTNLERKVQATSYGRDLLQRELAQAKQRLDESQRQLVSYAEQQRIINLPSQGAGENATGERSIVADELASLNAALSEATAERIAAEARFRGAARGGRSSEALRNQAINSLRQRRAELAAEYQRLMVQFEPNYPPARAIQSQIDQLDRSIASEEGRVSGSVEAEYRQAAERENALRARVEGLKSNYLDLRRRSIQYNIYQQEVDTNRALYDGLLQRFKEIGVAGGVGVNNISVVDPANVPQRPSSPRLLINLALALLVGLAIGGGLAFALEQMDEAIADPAEVERRLGLPLLGSVPKVEGIAPRDALLDRKSELVDAYLAIQTSLGFTTEHGVPRSLAVTSTRPAEGKSTTALSIATMLARAQRKVILVDGDMRSPSVHHLGGVDHDRGLSNFLAGQDDIAPLTFYMEDLGFTAMSAGPIPPNAAELLTGHRLALLIARLLESYDHVVIDSPPVMGLADAPLIASRVEGVIYAVESHGIRSSMVKTALQRLAGANAHILGGVLTKFEARRGHSGYGYEYGYDYGRTKADKAR</sequence>
<keyword evidence="13" id="KW-0808">Transferase</keyword>
<evidence type="ECO:0000256" key="3">
    <source>
        <dbReference type="ARBA" id="ARBA00022692"/>
    </source>
</evidence>
<evidence type="ECO:0000259" key="11">
    <source>
        <dbReference type="Pfam" id="PF02706"/>
    </source>
</evidence>
<dbReference type="Gene3D" id="3.40.50.300">
    <property type="entry name" value="P-loop containing nucleotide triphosphate hydrolases"/>
    <property type="match status" value="1"/>
</dbReference>
<feature type="domain" description="Tyrosine-protein kinase G-rich" evidence="12">
    <location>
        <begin position="407"/>
        <end position="476"/>
    </location>
</feature>
<keyword evidence="6 10" id="KW-1133">Transmembrane helix</keyword>
<keyword evidence="13" id="KW-0418">Kinase</keyword>
<gene>
    <name evidence="13" type="ORF">FBR43_14840</name>
</gene>
<evidence type="ECO:0000256" key="8">
    <source>
        <dbReference type="SAM" id="Coils"/>
    </source>
</evidence>
<feature type="domain" description="Polysaccharide chain length determinant N-terminal" evidence="11">
    <location>
        <begin position="36"/>
        <end position="125"/>
    </location>
</feature>
<organism evidence="13 14">
    <name type="scientific">Sphingomonas baiyangensis</name>
    <dbReference type="NCBI Taxonomy" id="2572576"/>
    <lineage>
        <taxon>Bacteria</taxon>
        <taxon>Pseudomonadati</taxon>
        <taxon>Pseudomonadota</taxon>
        <taxon>Alphaproteobacteria</taxon>
        <taxon>Sphingomonadales</taxon>
        <taxon>Sphingomonadaceae</taxon>
        <taxon>Sphingomonas</taxon>
    </lineage>
</organism>
<dbReference type="Proteomes" id="UP000309138">
    <property type="component" value="Unassembled WGS sequence"/>
</dbReference>
<proteinExistence type="predicted"/>
<dbReference type="Pfam" id="PF13807">
    <property type="entry name" value="GNVR"/>
    <property type="match status" value="1"/>
</dbReference>
<evidence type="ECO:0000256" key="6">
    <source>
        <dbReference type="ARBA" id="ARBA00022989"/>
    </source>
</evidence>
<comment type="caution">
    <text evidence="13">The sequence shown here is derived from an EMBL/GenBank/DDBJ whole genome shotgun (WGS) entry which is preliminary data.</text>
</comment>
<protein>
    <submittedName>
        <fullName evidence="13">Polysaccharide biosynthesis tyrosine autokinase</fullName>
        <ecNumber evidence="13">2.7.10.2</ecNumber>
    </submittedName>
</protein>
<dbReference type="GO" id="GO:0004715">
    <property type="term" value="F:non-membrane spanning protein tyrosine kinase activity"/>
    <property type="evidence" value="ECO:0007669"/>
    <property type="project" value="UniProtKB-EC"/>
</dbReference>
<keyword evidence="7 10" id="KW-0472">Membrane</keyword>
<dbReference type="InterPro" id="IPR033756">
    <property type="entry name" value="YlxH/NBP35"/>
</dbReference>
<evidence type="ECO:0000256" key="5">
    <source>
        <dbReference type="ARBA" id="ARBA00022840"/>
    </source>
</evidence>
<keyword evidence="14" id="KW-1185">Reference proteome</keyword>
<feature type="transmembrane region" description="Helical" evidence="10">
    <location>
        <begin position="455"/>
        <end position="477"/>
    </location>
</feature>
<dbReference type="Pfam" id="PF02706">
    <property type="entry name" value="Wzz"/>
    <property type="match status" value="1"/>
</dbReference>
<evidence type="ECO:0000313" key="13">
    <source>
        <dbReference type="EMBL" id="TKD51876.1"/>
    </source>
</evidence>
<dbReference type="AlphaFoldDB" id="A0A4U1L6M4"/>
<keyword evidence="5" id="KW-0067">ATP-binding</keyword>
<dbReference type="PANTHER" id="PTHR32309:SF13">
    <property type="entry name" value="FERRIC ENTEROBACTIN TRANSPORT PROTEIN FEPE"/>
    <property type="match status" value="1"/>
</dbReference>
<dbReference type="InterPro" id="IPR027417">
    <property type="entry name" value="P-loop_NTPase"/>
</dbReference>
<feature type="coiled-coil region" evidence="8">
    <location>
        <begin position="223"/>
        <end position="250"/>
    </location>
</feature>
<accession>A0A4U1L6M4</accession>
<keyword evidence="2" id="KW-1003">Cell membrane</keyword>
<dbReference type="NCBIfam" id="TIGR01007">
    <property type="entry name" value="eps_fam"/>
    <property type="match status" value="1"/>
</dbReference>
<feature type="coiled-coil region" evidence="8">
    <location>
        <begin position="276"/>
        <end position="335"/>
    </location>
</feature>
<evidence type="ECO:0000256" key="10">
    <source>
        <dbReference type="SAM" id="Phobius"/>
    </source>
</evidence>
<evidence type="ECO:0000256" key="2">
    <source>
        <dbReference type="ARBA" id="ARBA00022475"/>
    </source>
</evidence>
<dbReference type="InterPro" id="IPR005702">
    <property type="entry name" value="Wzc-like_C"/>
</dbReference>
<dbReference type="RefSeq" id="WP_136943810.1">
    <property type="nucleotide sequence ID" value="NZ_SWKR01000002.1"/>
</dbReference>
<dbReference type="InterPro" id="IPR003856">
    <property type="entry name" value="LPS_length_determ_N"/>
</dbReference>
<dbReference type="GO" id="GO:0005886">
    <property type="term" value="C:plasma membrane"/>
    <property type="evidence" value="ECO:0007669"/>
    <property type="project" value="UniProtKB-SubCell"/>
</dbReference>
<comment type="subcellular location">
    <subcellularLocation>
        <location evidence="1">Cell membrane</location>
        <topology evidence="1">Multi-pass membrane protein</topology>
    </subcellularLocation>
</comment>
<reference evidence="13 14" key="1">
    <citation type="submission" date="2019-04" db="EMBL/GenBank/DDBJ databases">
        <authorList>
            <person name="Yang Y."/>
            <person name="Wei D."/>
        </authorList>
    </citation>
    <scope>NUCLEOTIDE SEQUENCE [LARGE SCALE GENOMIC DNA]</scope>
    <source>
        <strain evidence="13 14">L-1-4w-11</strain>
    </source>
</reference>
<evidence type="ECO:0000256" key="4">
    <source>
        <dbReference type="ARBA" id="ARBA00022741"/>
    </source>
</evidence>
<dbReference type="OrthoDB" id="230260at2"/>
<dbReference type="Pfam" id="PF10609">
    <property type="entry name" value="ParA"/>
    <property type="match status" value="1"/>
</dbReference>
<dbReference type="InterPro" id="IPR032807">
    <property type="entry name" value="GNVR"/>
</dbReference>
<dbReference type="InterPro" id="IPR050445">
    <property type="entry name" value="Bact_polysacc_biosynth/exp"/>
</dbReference>
<dbReference type="SUPFAM" id="SSF52540">
    <property type="entry name" value="P-loop containing nucleoside triphosphate hydrolases"/>
    <property type="match status" value="1"/>
</dbReference>
<feature type="transmembrane region" description="Helical" evidence="10">
    <location>
        <begin position="46"/>
        <end position="68"/>
    </location>
</feature>
<dbReference type="EC" id="2.7.10.2" evidence="13"/>
<feature type="region of interest" description="Disordered" evidence="9">
    <location>
        <begin position="1"/>
        <end position="23"/>
    </location>
</feature>
<evidence type="ECO:0000256" key="1">
    <source>
        <dbReference type="ARBA" id="ARBA00004651"/>
    </source>
</evidence>
<evidence type="ECO:0000259" key="12">
    <source>
        <dbReference type="Pfam" id="PF13807"/>
    </source>
</evidence>
<keyword evidence="4" id="KW-0547">Nucleotide-binding</keyword>
<evidence type="ECO:0000256" key="9">
    <source>
        <dbReference type="SAM" id="MobiDB-lite"/>
    </source>
</evidence>
<dbReference type="CDD" id="cd05387">
    <property type="entry name" value="BY-kinase"/>
    <property type="match status" value="1"/>
</dbReference>
<dbReference type="GO" id="GO:0005524">
    <property type="term" value="F:ATP binding"/>
    <property type="evidence" value="ECO:0007669"/>
    <property type="project" value="UniProtKB-KW"/>
</dbReference>
<dbReference type="EMBL" id="SWKR01000002">
    <property type="protein sequence ID" value="TKD51876.1"/>
    <property type="molecule type" value="Genomic_DNA"/>
</dbReference>
<evidence type="ECO:0000313" key="14">
    <source>
        <dbReference type="Proteomes" id="UP000309138"/>
    </source>
</evidence>
<name>A0A4U1L6M4_9SPHN</name>
<keyword evidence="3 10" id="KW-0812">Transmembrane</keyword>
<evidence type="ECO:0000256" key="7">
    <source>
        <dbReference type="ARBA" id="ARBA00023136"/>
    </source>
</evidence>
<keyword evidence="8" id="KW-0175">Coiled coil</keyword>
<dbReference type="PANTHER" id="PTHR32309">
    <property type="entry name" value="TYROSINE-PROTEIN KINASE"/>
    <property type="match status" value="1"/>
</dbReference>
<feature type="coiled-coil region" evidence="8">
    <location>
        <begin position="372"/>
        <end position="399"/>
    </location>
</feature>